<dbReference type="CDD" id="cd07377">
    <property type="entry name" value="WHTH_GntR"/>
    <property type="match status" value="1"/>
</dbReference>
<evidence type="ECO:0000256" key="2">
    <source>
        <dbReference type="ARBA" id="ARBA00023125"/>
    </source>
</evidence>
<dbReference type="SUPFAM" id="SSF48008">
    <property type="entry name" value="GntR ligand-binding domain-like"/>
    <property type="match status" value="1"/>
</dbReference>
<evidence type="ECO:0000313" key="6">
    <source>
        <dbReference type="Proteomes" id="UP000564885"/>
    </source>
</evidence>
<dbReference type="Proteomes" id="UP000564885">
    <property type="component" value="Unassembled WGS sequence"/>
</dbReference>
<dbReference type="GO" id="GO:0003700">
    <property type="term" value="F:DNA-binding transcription factor activity"/>
    <property type="evidence" value="ECO:0007669"/>
    <property type="project" value="InterPro"/>
</dbReference>
<dbReference type="AlphaFoldDB" id="A0A849HW77"/>
<dbReference type="PROSITE" id="PS50949">
    <property type="entry name" value="HTH_GNTR"/>
    <property type="match status" value="1"/>
</dbReference>
<reference evidence="5 6" key="1">
    <citation type="submission" date="2020-04" db="EMBL/GenBank/DDBJ databases">
        <title>Enterovirga sp. isolate from soil.</title>
        <authorList>
            <person name="Chea S."/>
            <person name="Kim D.-U."/>
        </authorList>
    </citation>
    <scope>NUCLEOTIDE SEQUENCE [LARGE SCALE GENOMIC DNA]</scope>
    <source>
        <strain evidence="5 6">DB1703</strain>
    </source>
</reference>
<keyword evidence="2" id="KW-0238">DNA-binding</keyword>
<keyword evidence="6" id="KW-1185">Reference proteome</keyword>
<protein>
    <submittedName>
        <fullName evidence="5">FadR family transcriptional regulator</fullName>
    </submittedName>
</protein>
<dbReference type="Gene3D" id="1.10.10.10">
    <property type="entry name" value="Winged helix-like DNA-binding domain superfamily/Winged helix DNA-binding domain"/>
    <property type="match status" value="1"/>
</dbReference>
<proteinExistence type="predicted"/>
<keyword evidence="3" id="KW-0804">Transcription</keyword>
<gene>
    <name evidence="5" type="ORF">HJG44_02945</name>
</gene>
<evidence type="ECO:0000256" key="1">
    <source>
        <dbReference type="ARBA" id="ARBA00023015"/>
    </source>
</evidence>
<accession>A0A849HW77</accession>
<dbReference type="SMART" id="SM00895">
    <property type="entry name" value="FCD"/>
    <property type="match status" value="1"/>
</dbReference>
<sequence>MHDRIEITRAEDAGAKGFEKVFAFLRARLLAGDLKPGDRLLPERELAVILGVSRPIVREALRALTVLGLVEIKDRVGTVVRRPDVSVLNDFFAFAIAQATDVVDDVMQARIAIECQAIRLAAARATIADFERLGAALARIAPTIHDPEAGARADYDFHRSLVRASGSETLAVLYDAMAEVLMTSHVGRRRTLDAFGEIRTYLIEDHRRLFQAVVERDPERADRLLREHFAIGDEFRRKAAIGEMRPAASA</sequence>
<evidence type="ECO:0000256" key="3">
    <source>
        <dbReference type="ARBA" id="ARBA00023163"/>
    </source>
</evidence>
<keyword evidence="1" id="KW-0805">Transcription regulation</keyword>
<dbReference type="GO" id="GO:0003677">
    <property type="term" value="F:DNA binding"/>
    <property type="evidence" value="ECO:0007669"/>
    <property type="project" value="UniProtKB-KW"/>
</dbReference>
<dbReference type="InterPro" id="IPR036388">
    <property type="entry name" value="WH-like_DNA-bd_sf"/>
</dbReference>
<dbReference type="InterPro" id="IPR011711">
    <property type="entry name" value="GntR_C"/>
</dbReference>
<name>A0A849HW77_9HYPH</name>
<dbReference type="PANTHER" id="PTHR43537">
    <property type="entry name" value="TRANSCRIPTIONAL REGULATOR, GNTR FAMILY"/>
    <property type="match status" value="1"/>
</dbReference>
<dbReference type="PRINTS" id="PR00035">
    <property type="entry name" value="HTHGNTR"/>
</dbReference>
<dbReference type="Pfam" id="PF07729">
    <property type="entry name" value="FCD"/>
    <property type="match status" value="1"/>
</dbReference>
<dbReference type="Gene3D" id="1.20.120.530">
    <property type="entry name" value="GntR ligand-binding domain-like"/>
    <property type="match status" value="1"/>
</dbReference>
<evidence type="ECO:0000259" key="4">
    <source>
        <dbReference type="PROSITE" id="PS50949"/>
    </source>
</evidence>
<dbReference type="SMART" id="SM00345">
    <property type="entry name" value="HTH_GNTR"/>
    <property type="match status" value="1"/>
</dbReference>
<dbReference type="InterPro" id="IPR008920">
    <property type="entry name" value="TF_FadR/GntR_C"/>
</dbReference>
<feature type="domain" description="HTH gntR-type" evidence="4">
    <location>
        <begin position="15"/>
        <end position="83"/>
    </location>
</feature>
<dbReference type="RefSeq" id="WP_171217285.1">
    <property type="nucleotide sequence ID" value="NZ_JABEPP010000001.1"/>
</dbReference>
<organism evidence="5 6">
    <name type="scientific">Enterovirga aerilata</name>
    <dbReference type="NCBI Taxonomy" id="2730920"/>
    <lineage>
        <taxon>Bacteria</taxon>
        <taxon>Pseudomonadati</taxon>
        <taxon>Pseudomonadota</taxon>
        <taxon>Alphaproteobacteria</taxon>
        <taxon>Hyphomicrobiales</taxon>
        <taxon>Methylobacteriaceae</taxon>
        <taxon>Enterovirga</taxon>
    </lineage>
</organism>
<dbReference type="InterPro" id="IPR036390">
    <property type="entry name" value="WH_DNA-bd_sf"/>
</dbReference>
<dbReference type="Pfam" id="PF00392">
    <property type="entry name" value="GntR"/>
    <property type="match status" value="1"/>
</dbReference>
<evidence type="ECO:0000313" key="5">
    <source>
        <dbReference type="EMBL" id="NNM71352.1"/>
    </source>
</evidence>
<dbReference type="SUPFAM" id="SSF46785">
    <property type="entry name" value="Winged helix' DNA-binding domain"/>
    <property type="match status" value="1"/>
</dbReference>
<dbReference type="EMBL" id="JABEPP010000001">
    <property type="protein sequence ID" value="NNM71352.1"/>
    <property type="molecule type" value="Genomic_DNA"/>
</dbReference>
<comment type="caution">
    <text evidence="5">The sequence shown here is derived from an EMBL/GenBank/DDBJ whole genome shotgun (WGS) entry which is preliminary data.</text>
</comment>
<dbReference type="PANTHER" id="PTHR43537:SF5">
    <property type="entry name" value="UXU OPERON TRANSCRIPTIONAL REGULATOR"/>
    <property type="match status" value="1"/>
</dbReference>
<dbReference type="InterPro" id="IPR000524">
    <property type="entry name" value="Tscrpt_reg_HTH_GntR"/>
</dbReference>